<sequence>MRRPRLLVPAVAALLTATACGAERAADAGTGDGGGAPSASPVTDPGIDGARVTSVTLPAGPAPRPSGDYVVRPDSLARAAAAYEVVNQGTETMTYTVTISFRSADGGAMGNQKVTVNAVAPGKKATGTTELLGVTGATTAKVLDVSSVPTAEAPSRSGACPPSGIRVYADDGDAAMGLRVVGIHLENCGTTPYSLNGFPQVTILDEDHRPVDGVQVLKGTSGISTAVGYGDTVVPLTLKPGEKASSSLAWRNTTEFGTAVNAPYVRVRAKSGADPVMLTPGLDLGTTGKLGVGPWHKAER</sequence>
<dbReference type="EMBL" id="CP060828">
    <property type="protein sequence ID" value="QNP69648.1"/>
    <property type="molecule type" value="Genomic_DNA"/>
</dbReference>
<protein>
    <submittedName>
        <fullName evidence="4">DUF4232 domain-containing protein</fullName>
    </submittedName>
</protein>
<reference evidence="4 5" key="1">
    <citation type="submission" date="2020-08" db="EMBL/GenBank/DDBJ databases">
        <title>A novel species.</title>
        <authorList>
            <person name="Gao J."/>
        </authorList>
    </citation>
    <scope>NUCLEOTIDE SEQUENCE [LARGE SCALE GENOMIC DNA]</scope>
    <source>
        <strain evidence="4 5">CRXT-G-22</strain>
    </source>
</reference>
<keyword evidence="2" id="KW-0732">Signal</keyword>
<proteinExistence type="predicted"/>
<feature type="chain" id="PRO_5039080769" evidence="2">
    <location>
        <begin position="22"/>
        <end position="300"/>
    </location>
</feature>
<dbReference type="PROSITE" id="PS51257">
    <property type="entry name" value="PROKAR_LIPOPROTEIN"/>
    <property type="match status" value="1"/>
</dbReference>
<evidence type="ECO:0000256" key="2">
    <source>
        <dbReference type="SAM" id="SignalP"/>
    </source>
</evidence>
<evidence type="ECO:0000313" key="4">
    <source>
        <dbReference type="EMBL" id="QNP69648.1"/>
    </source>
</evidence>
<dbReference type="KEGG" id="sroi:IAG44_09465"/>
<feature type="signal peptide" evidence="2">
    <location>
        <begin position="1"/>
        <end position="21"/>
    </location>
</feature>
<name>A0A7H0IA32_9ACTN</name>
<evidence type="ECO:0000259" key="3">
    <source>
        <dbReference type="Pfam" id="PF14016"/>
    </source>
</evidence>
<dbReference type="InterPro" id="IPR025326">
    <property type="entry name" value="DUF4232"/>
</dbReference>
<feature type="region of interest" description="Disordered" evidence="1">
    <location>
        <begin position="26"/>
        <end position="68"/>
    </location>
</feature>
<dbReference type="Pfam" id="PF14016">
    <property type="entry name" value="DUF4232"/>
    <property type="match status" value="1"/>
</dbReference>
<dbReference type="RefSeq" id="WP_187746687.1">
    <property type="nucleotide sequence ID" value="NZ_CP060828.1"/>
</dbReference>
<dbReference type="Proteomes" id="UP000516052">
    <property type="component" value="Chromosome"/>
</dbReference>
<organism evidence="4 5">
    <name type="scientific">Streptomyces roseirectus</name>
    <dbReference type="NCBI Taxonomy" id="2768066"/>
    <lineage>
        <taxon>Bacteria</taxon>
        <taxon>Bacillati</taxon>
        <taxon>Actinomycetota</taxon>
        <taxon>Actinomycetes</taxon>
        <taxon>Kitasatosporales</taxon>
        <taxon>Streptomycetaceae</taxon>
        <taxon>Streptomyces</taxon>
    </lineage>
</organism>
<dbReference type="AlphaFoldDB" id="A0A7H0IA32"/>
<evidence type="ECO:0000313" key="5">
    <source>
        <dbReference type="Proteomes" id="UP000516052"/>
    </source>
</evidence>
<evidence type="ECO:0000256" key="1">
    <source>
        <dbReference type="SAM" id="MobiDB-lite"/>
    </source>
</evidence>
<keyword evidence="5" id="KW-1185">Reference proteome</keyword>
<accession>A0A7H0IA32</accession>
<gene>
    <name evidence="4" type="ORF">IAG44_09465</name>
</gene>
<feature type="domain" description="DUF4232" evidence="3">
    <location>
        <begin position="160"/>
        <end position="296"/>
    </location>
</feature>